<dbReference type="EMBL" id="BMAO01034917">
    <property type="protein sequence ID" value="GFQ99813.1"/>
    <property type="molecule type" value="Genomic_DNA"/>
</dbReference>
<evidence type="ECO:0000313" key="1">
    <source>
        <dbReference type="EMBL" id="GFQ99813.1"/>
    </source>
</evidence>
<proteinExistence type="predicted"/>
<accession>A0A8X6LAG3</accession>
<gene>
    <name evidence="1" type="ORF">TNCT_378551</name>
</gene>
<reference evidence="1" key="1">
    <citation type="submission" date="2020-07" db="EMBL/GenBank/DDBJ databases">
        <title>Multicomponent nature underlies the extraordinary mechanical properties of spider dragline silk.</title>
        <authorList>
            <person name="Kono N."/>
            <person name="Nakamura H."/>
            <person name="Mori M."/>
            <person name="Yoshida Y."/>
            <person name="Ohtoshi R."/>
            <person name="Malay A.D."/>
            <person name="Moran D.A.P."/>
            <person name="Tomita M."/>
            <person name="Numata K."/>
            <person name="Arakawa K."/>
        </authorList>
    </citation>
    <scope>NUCLEOTIDE SEQUENCE</scope>
</reference>
<keyword evidence="2" id="KW-1185">Reference proteome</keyword>
<comment type="caution">
    <text evidence="1">The sequence shown here is derived from an EMBL/GenBank/DDBJ whole genome shotgun (WGS) entry which is preliminary data.</text>
</comment>
<organism evidence="1 2">
    <name type="scientific">Trichonephila clavata</name>
    <name type="common">Joro spider</name>
    <name type="synonym">Nephila clavata</name>
    <dbReference type="NCBI Taxonomy" id="2740835"/>
    <lineage>
        <taxon>Eukaryota</taxon>
        <taxon>Metazoa</taxon>
        <taxon>Ecdysozoa</taxon>
        <taxon>Arthropoda</taxon>
        <taxon>Chelicerata</taxon>
        <taxon>Arachnida</taxon>
        <taxon>Araneae</taxon>
        <taxon>Araneomorphae</taxon>
        <taxon>Entelegynae</taxon>
        <taxon>Araneoidea</taxon>
        <taxon>Nephilidae</taxon>
        <taxon>Trichonephila</taxon>
    </lineage>
</organism>
<sequence>MLRELHIKTADANLKKNKESGIICNCNLQQFEIICYESIDILQAPDSSTIHLPTLIPTILSVGRRERFSTLGSEGNISLKHLSNLHGLKTIEIKMKIVKPFRKSRKTIKFIRSCNENLCKRHKTELPVSLQ</sequence>
<protein>
    <submittedName>
        <fullName evidence="1">Uncharacterized protein</fullName>
    </submittedName>
</protein>
<dbReference type="OrthoDB" id="10450104at2759"/>
<evidence type="ECO:0000313" key="2">
    <source>
        <dbReference type="Proteomes" id="UP000887116"/>
    </source>
</evidence>
<dbReference type="AlphaFoldDB" id="A0A8X6LAG3"/>
<name>A0A8X6LAG3_TRICU</name>
<dbReference type="Proteomes" id="UP000887116">
    <property type="component" value="Unassembled WGS sequence"/>
</dbReference>